<comment type="similarity">
    <text evidence="1">Belongs to the UDP-glycosyltransferase family.</text>
</comment>
<evidence type="ECO:0000313" key="5">
    <source>
        <dbReference type="EMBL" id="KYB27844.1"/>
    </source>
</evidence>
<feature type="transmembrane region" description="Helical" evidence="4">
    <location>
        <begin position="474"/>
        <end position="502"/>
    </location>
</feature>
<dbReference type="eggNOG" id="KOG1192">
    <property type="taxonomic scope" value="Eukaryota"/>
</dbReference>
<dbReference type="FunFam" id="3.40.50.2000:FF:000189">
    <property type="entry name" value="UDP-glucuronosyltransferase 2B14-like Protein"/>
    <property type="match status" value="1"/>
</dbReference>
<evidence type="ECO:0000256" key="2">
    <source>
        <dbReference type="ARBA" id="ARBA00022676"/>
    </source>
</evidence>
<evidence type="ECO:0000256" key="3">
    <source>
        <dbReference type="ARBA" id="ARBA00022679"/>
    </source>
</evidence>
<dbReference type="InterPro" id="IPR002213">
    <property type="entry name" value="UDP_glucos_trans"/>
</dbReference>
<organism evidence="5 6">
    <name type="scientific">Tribolium castaneum</name>
    <name type="common">Red flour beetle</name>
    <dbReference type="NCBI Taxonomy" id="7070"/>
    <lineage>
        <taxon>Eukaryota</taxon>
        <taxon>Metazoa</taxon>
        <taxon>Ecdysozoa</taxon>
        <taxon>Arthropoda</taxon>
        <taxon>Hexapoda</taxon>
        <taxon>Insecta</taxon>
        <taxon>Pterygota</taxon>
        <taxon>Neoptera</taxon>
        <taxon>Endopterygota</taxon>
        <taxon>Coleoptera</taxon>
        <taxon>Polyphaga</taxon>
        <taxon>Cucujiformia</taxon>
        <taxon>Tenebrionidae</taxon>
        <taxon>Tenebrionidae incertae sedis</taxon>
        <taxon>Tribolium</taxon>
    </lineage>
</organism>
<dbReference type="SUPFAM" id="SSF53756">
    <property type="entry name" value="UDP-Glycosyltransferase/glycogen phosphorylase"/>
    <property type="match status" value="1"/>
</dbReference>
<dbReference type="GO" id="GO:0008194">
    <property type="term" value="F:UDP-glycosyltransferase activity"/>
    <property type="evidence" value="ECO:0000318"/>
    <property type="project" value="GO_Central"/>
</dbReference>
<dbReference type="InParanoid" id="A0A139WIV0"/>
<reference evidence="5 6" key="1">
    <citation type="journal article" date="2008" name="Nature">
        <title>The genome of the model beetle and pest Tribolium castaneum.</title>
        <authorList>
            <consortium name="Tribolium Genome Sequencing Consortium"/>
            <person name="Richards S."/>
            <person name="Gibbs R.A."/>
            <person name="Weinstock G.M."/>
            <person name="Brown S.J."/>
            <person name="Denell R."/>
            <person name="Beeman R.W."/>
            <person name="Gibbs R."/>
            <person name="Beeman R.W."/>
            <person name="Brown S.J."/>
            <person name="Bucher G."/>
            <person name="Friedrich M."/>
            <person name="Grimmelikhuijzen C.J."/>
            <person name="Klingler M."/>
            <person name="Lorenzen M."/>
            <person name="Richards S."/>
            <person name="Roth S."/>
            <person name="Schroder R."/>
            <person name="Tautz D."/>
            <person name="Zdobnov E.M."/>
            <person name="Muzny D."/>
            <person name="Gibbs R.A."/>
            <person name="Weinstock G.M."/>
            <person name="Attaway T."/>
            <person name="Bell S."/>
            <person name="Buhay C.J."/>
            <person name="Chandrabose M.N."/>
            <person name="Chavez D."/>
            <person name="Clerk-Blankenburg K.P."/>
            <person name="Cree A."/>
            <person name="Dao M."/>
            <person name="Davis C."/>
            <person name="Chacko J."/>
            <person name="Dinh H."/>
            <person name="Dugan-Rocha S."/>
            <person name="Fowler G."/>
            <person name="Garner T.T."/>
            <person name="Garnes J."/>
            <person name="Gnirke A."/>
            <person name="Hawes A."/>
            <person name="Hernandez J."/>
            <person name="Hines S."/>
            <person name="Holder M."/>
            <person name="Hume J."/>
            <person name="Jhangiani S.N."/>
            <person name="Joshi V."/>
            <person name="Khan Z.M."/>
            <person name="Jackson L."/>
            <person name="Kovar C."/>
            <person name="Kowis A."/>
            <person name="Lee S."/>
            <person name="Lewis L.R."/>
            <person name="Margolis J."/>
            <person name="Morgan M."/>
            <person name="Nazareth L.V."/>
            <person name="Nguyen N."/>
            <person name="Okwuonu G."/>
            <person name="Parker D."/>
            <person name="Richards S."/>
            <person name="Ruiz S.J."/>
            <person name="Santibanez J."/>
            <person name="Savard J."/>
            <person name="Scherer S.E."/>
            <person name="Schneider B."/>
            <person name="Sodergren E."/>
            <person name="Tautz D."/>
            <person name="Vattahil S."/>
            <person name="Villasana D."/>
            <person name="White C.S."/>
            <person name="Wright R."/>
            <person name="Park Y."/>
            <person name="Beeman R.W."/>
            <person name="Lord J."/>
            <person name="Oppert B."/>
            <person name="Lorenzen M."/>
            <person name="Brown S."/>
            <person name="Wang L."/>
            <person name="Savard J."/>
            <person name="Tautz D."/>
            <person name="Richards S."/>
            <person name="Weinstock G."/>
            <person name="Gibbs R.A."/>
            <person name="Liu Y."/>
            <person name="Worley K."/>
            <person name="Weinstock G."/>
            <person name="Elsik C.G."/>
            <person name="Reese J.T."/>
            <person name="Elhaik E."/>
            <person name="Landan G."/>
            <person name="Graur D."/>
            <person name="Arensburger P."/>
            <person name="Atkinson P."/>
            <person name="Beeman R.W."/>
            <person name="Beidler J."/>
            <person name="Brown S.J."/>
            <person name="Demuth J.P."/>
            <person name="Drury D.W."/>
            <person name="Du Y.Z."/>
            <person name="Fujiwara H."/>
            <person name="Lorenzen M."/>
            <person name="Maselli V."/>
            <person name="Osanai M."/>
            <person name="Park Y."/>
            <person name="Robertson H.M."/>
            <person name="Tu Z."/>
            <person name="Wang J.J."/>
            <person name="Wang S."/>
            <person name="Richards S."/>
            <person name="Song H."/>
            <person name="Zhang L."/>
            <person name="Sodergren E."/>
            <person name="Werner D."/>
            <person name="Stanke M."/>
            <person name="Morgenstern B."/>
            <person name="Solovyev V."/>
            <person name="Kosarev P."/>
            <person name="Brown G."/>
            <person name="Chen H.C."/>
            <person name="Ermolaeva O."/>
            <person name="Hlavina W."/>
            <person name="Kapustin Y."/>
            <person name="Kiryutin B."/>
            <person name="Kitts P."/>
            <person name="Maglott D."/>
            <person name="Pruitt K."/>
            <person name="Sapojnikov V."/>
            <person name="Souvorov A."/>
            <person name="Mackey A.J."/>
            <person name="Waterhouse R.M."/>
            <person name="Wyder S."/>
            <person name="Zdobnov E.M."/>
            <person name="Zdobnov E.M."/>
            <person name="Wyder S."/>
            <person name="Kriventseva E.V."/>
            <person name="Kadowaki T."/>
            <person name="Bork P."/>
            <person name="Aranda M."/>
            <person name="Bao R."/>
            <person name="Beermann A."/>
            <person name="Berns N."/>
            <person name="Bolognesi R."/>
            <person name="Bonneton F."/>
            <person name="Bopp D."/>
            <person name="Brown S.J."/>
            <person name="Bucher G."/>
            <person name="Butts T."/>
            <person name="Chaumot A."/>
            <person name="Denell R.E."/>
            <person name="Ferrier D.E."/>
            <person name="Friedrich M."/>
            <person name="Gordon C.M."/>
            <person name="Jindra M."/>
            <person name="Klingler M."/>
            <person name="Lan Q."/>
            <person name="Lattorff H.M."/>
            <person name="Laudet V."/>
            <person name="von Levetsow C."/>
            <person name="Liu Z."/>
            <person name="Lutz R."/>
            <person name="Lynch J.A."/>
            <person name="da Fonseca R.N."/>
            <person name="Posnien N."/>
            <person name="Reuter R."/>
            <person name="Roth S."/>
            <person name="Savard J."/>
            <person name="Schinko J.B."/>
            <person name="Schmitt C."/>
            <person name="Schoppmeier M."/>
            <person name="Schroder R."/>
            <person name="Shippy T.D."/>
            <person name="Simonnet F."/>
            <person name="Marques-Souza H."/>
            <person name="Tautz D."/>
            <person name="Tomoyasu Y."/>
            <person name="Trauner J."/>
            <person name="Van der Zee M."/>
            <person name="Vervoort M."/>
            <person name="Wittkopp N."/>
            <person name="Wimmer E.A."/>
            <person name="Yang X."/>
            <person name="Jones A.K."/>
            <person name="Sattelle D.B."/>
            <person name="Ebert P.R."/>
            <person name="Nelson D."/>
            <person name="Scott J.G."/>
            <person name="Beeman R.W."/>
            <person name="Muthukrishnan S."/>
            <person name="Kramer K.J."/>
            <person name="Arakane Y."/>
            <person name="Beeman R.W."/>
            <person name="Zhu Q."/>
            <person name="Hogenkamp D."/>
            <person name="Dixit R."/>
            <person name="Oppert B."/>
            <person name="Jiang H."/>
            <person name="Zou Z."/>
            <person name="Marshall J."/>
            <person name="Elpidina E."/>
            <person name="Vinokurov K."/>
            <person name="Oppert C."/>
            <person name="Zou Z."/>
            <person name="Evans J."/>
            <person name="Lu Z."/>
            <person name="Zhao P."/>
            <person name="Sumathipala N."/>
            <person name="Altincicek B."/>
            <person name="Vilcinskas A."/>
            <person name="Williams M."/>
            <person name="Hultmark D."/>
            <person name="Hetru C."/>
            <person name="Jiang H."/>
            <person name="Grimmelikhuijzen C.J."/>
            <person name="Hauser F."/>
            <person name="Cazzamali G."/>
            <person name="Williamson M."/>
            <person name="Park Y."/>
            <person name="Li B."/>
            <person name="Tanaka Y."/>
            <person name="Predel R."/>
            <person name="Neupert S."/>
            <person name="Schachtner J."/>
            <person name="Verleyen P."/>
            <person name="Raible F."/>
            <person name="Bork P."/>
            <person name="Friedrich M."/>
            <person name="Walden K.K."/>
            <person name="Robertson H.M."/>
            <person name="Angeli S."/>
            <person name="Foret S."/>
            <person name="Bucher G."/>
            <person name="Schuetz S."/>
            <person name="Maleszka R."/>
            <person name="Wimmer E.A."/>
            <person name="Beeman R.W."/>
            <person name="Lorenzen M."/>
            <person name="Tomoyasu Y."/>
            <person name="Miller S.C."/>
            <person name="Grossmann D."/>
            <person name="Bucher G."/>
        </authorList>
    </citation>
    <scope>NUCLEOTIDE SEQUENCE [LARGE SCALE GENOMIC DNA]</scope>
    <source>
        <strain evidence="5 6">Georgia GA2</strain>
    </source>
</reference>
<sequence>MRSVFFIVISTFAIGQTANILGIFPMPGKSHFVMFERLLIGLAEKGHNVDIATHFPTKDPPARYNQLSLVGSLPIFVNNLSLNAFDGFTNFHMIHFMTKICGVDVCAATLNTPVLRDLKKTKKKYDLVVTEIFGSDCMLGFGHYFKAPTVSLISSISLPWAGDRIGNPDNPSYIPNYFVSTTAKMSLFERVENTIMLLYTKFLYHYFSSKESNKIAKEFFGPELPSLEELAQNTSLVIVNSHFSISHSRPTVPNFIEVGGLHIHEPKPLSKYFENLVTSDANKGIIYLTMGSMIMTETFDPEKLQGMFDAFSELPYKVLWKAKRENFPQGLKIPKNIHFENWMPQMDILCHPNVKLFVSHGGLMGSQEAVYCGVPRLGIPLFADQDNNIRASERMGLTIKVAYDDISKKTILEASKKLLEDPTYKQNAERVSKQFKDRPLSALDTAIYWVEYVIRHKGAPQLRSAGADLAWYQYYLVDVVVILASGLFVFLLLTTYVLKLVLRFIYGNHKHKIE</sequence>
<dbReference type="CDD" id="cd03784">
    <property type="entry name" value="GT1_Gtf-like"/>
    <property type="match status" value="1"/>
</dbReference>
<dbReference type="OrthoDB" id="5835829at2759"/>
<dbReference type="STRING" id="7070.A0A139WIV0"/>
<protein>
    <submittedName>
        <fullName evidence="5">UDP-glucuronosyltransferase 2B14-like Protein</fullName>
    </submittedName>
</protein>
<dbReference type="PANTHER" id="PTHR48043">
    <property type="entry name" value="EG:EG0003.4 PROTEIN-RELATED"/>
    <property type="match status" value="1"/>
</dbReference>
<dbReference type="KEGG" id="tca:658932"/>
<dbReference type="PANTHER" id="PTHR48043:SF145">
    <property type="entry name" value="FI06409P-RELATED"/>
    <property type="match status" value="1"/>
</dbReference>
<keyword evidence="6" id="KW-1185">Reference proteome</keyword>
<dbReference type="Proteomes" id="UP000007266">
    <property type="component" value="Linkage group 4"/>
</dbReference>
<dbReference type="OMA" id="NIVFEPW"/>
<dbReference type="InterPro" id="IPR050271">
    <property type="entry name" value="UDP-glycosyltransferase"/>
</dbReference>
<keyword evidence="4" id="KW-0812">Transmembrane</keyword>
<evidence type="ECO:0000256" key="4">
    <source>
        <dbReference type="SAM" id="Phobius"/>
    </source>
</evidence>
<keyword evidence="4" id="KW-0472">Membrane</keyword>
<dbReference type="AlphaFoldDB" id="A0A139WIV0"/>
<name>A0A139WIV0_TRICA</name>
<keyword evidence="4" id="KW-1133">Transmembrane helix</keyword>
<keyword evidence="3" id="KW-0808">Transferase</keyword>
<accession>A0A139WIV0</accession>
<proteinExistence type="inferred from homology"/>
<dbReference type="EMBL" id="KQ971338">
    <property type="protein sequence ID" value="KYB27844.1"/>
    <property type="molecule type" value="Genomic_DNA"/>
</dbReference>
<keyword evidence="2" id="KW-0328">Glycosyltransferase</keyword>
<dbReference type="Gene3D" id="3.40.50.2000">
    <property type="entry name" value="Glycogen Phosphorylase B"/>
    <property type="match status" value="1"/>
</dbReference>
<gene>
    <name evidence="5" type="primary">AUGUSTUS-3.0.2_07632</name>
    <name evidence="5" type="ORF">TcasGA2_TC007632</name>
</gene>
<dbReference type="Pfam" id="PF00201">
    <property type="entry name" value="UDPGT"/>
    <property type="match status" value="1"/>
</dbReference>
<evidence type="ECO:0000313" key="6">
    <source>
        <dbReference type="Proteomes" id="UP000007266"/>
    </source>
</evidence>
<evidence type="ECO:0000256" key="1">
    <source>
        <dbReference type="ARBA" id="ARBA00009995"/>
    </source>
</evidence>
<reference evidence="5 6" key="2">
    <citation type="journal article" date="2010" name="Nucleic Acids Res.">
        <title>BeetleBase in 2010: revisions to provide comprehensive genomic information for Tribolium castaneum.</title>
        <authorList>
            <person name="Kim H.S."/>
            <person name="Murphy T."/>
            <person name="Xia J."/>
            <person name="Caragea D."/>
            <person name="Park Y."/>
            <person name="Beeman R.W."/>
            <person name="Lorenzen M.D."/>
            <person name="Butcher S."/>
            <person name="Manak J.R."/>
            <person name="Brown S.J."/>
        </authorList>
    </citation>
    <scope>GENOME REANNOTATION</scope>
    <source>
        <strain evidence="5 6">Georgia GA2</strain>
    </source>
</reference>